<sequence>MSKKDFIRIANAGGYWGDDPYALRRQVFGELKLDYISIDFLAEITMSILQKQRAKDPNAGYAKDFIHALEPVLEECLKRKIKIITNAGGVNPKSCAEDLFNLARKKNLNLKVAVVDGDDIFSLIPSLRTKGVAFKNMETDEDFSNCADRVLCANTYFGALPVAEALKHEPDIVLCGRVTDTGITLAAMMHEFNWKLDDYDKLAHGIVAGHIIECGAQASGGNFTDWQKVPSFIDIGFPIVECHPDGSFYVTKHPNTGGYISCQTIREQLLYEMGTPQSYITPDVIADFSTIQISSEKPERVKVTGIKGRKPTDLLKVSIAYEDGYKCSGSLIISGPDVRAKAEMFAKVFWLRLESELKNAGFSSTVKFKNTEYVGDDSTHKGMLNKHEAIEILLKLTVRDHDRNKLNIFRKLLPSLILSGPSGVAVTGGAPLISDVVSYWPALIPQECALPNVHIYEQKSGEDKCHLSYEKLKMNWPLTGGSSLIETPIHDPYSPALVSVMSTSKAIRVSLMEIAHARSGDKGDTVNIGLIGRSPECYVWLRENITAEKVNDWFHSLCKGNVHRYLVPNLWALNFLLEESLGGGGTMSLQIDAQGKTFSQALLRCEVDIPEILLSTISPEFKACAGELVRRNAE</sequence>
<keyword evidence="4" id="KW-1185">Reference proteome</keyword>
<dbReference type="InterPro" id="IPR056362">
    <property type="entry name" value="AtuA-like_ferredoxin_dom"/>
</dbReference>
<gene>
    <name evidence="3" type="ORF">JCM31447_14640</name>
</gene>
<feature type="domain" description="Acyclic terpene utilisation N-terminal" evidence="1">
    <location>
        <begin position="7"/>
        <end position="454"/>
    </location>
</feature>
<dbReference type="InterPro" id="IPR010839">
    <property type="entry name" value="AtuA_N"/>
</dbReference>
<dbReference type="KEGG" id="sbf:JCM31447_14640"/>
<proteinExistence type="predicted"/>
<dbReference type="Pfam" id="PF07287">
    <property type="entry name" value="AtuA"/>
    <property type="match status" value="1"/>
</dbReference>
<dbReference type="Pfam" id="PF23544">
    <property type="entry name" value="AtuA_ferredoxin"/>
    <property type="match status" value="1"/>
</dbReference>
<dbReference type="EMBL" id="AP019368">
    <property type="protein sequence ID" value="BBH53021.1"/>
    <property type="molecule type" value="Genomic_DNA"/>
</dbReference>
<evidence type="ECO:0000313" key="3">
    <source>
        <dbReference type="EMBL" id="BBH53021.1"/>
    </source>
</evidence>
<dbReference type="RefSeq" id="WP_130608065.1">
    <property type="nucleotide sequence ID" value="NZ_AP019368.1"/>
</dbReference>
<feature type="domain" description="AtuA-like ferredoxin-fold" evidence="2">
    <location>
        <begin position="510"/>
        <end position="607"/>
    </location>
</feature>
<dbReference type="OrthoDB" id="9763456at2"/>
<protein>
    <submittedName>
        <fullName evidence="3">DUF1446 domain-containing protein</fullName>
    </submittedName>
</protein>
<dbReference type="PANTHER" id="PTHR47708">
    <property type="match status" value="1"/>
</dbReference>
<dbReference type="PANTHER" id="PTHR47708:SF2">
    <property type="entry name" value="SI:CH73-132F6.5"/>
    <property type="match status" value="1"/>
</dbReference>
<organism evidence="3 4">
    <name type="scientific">Fluviispira sanaruensis</name>
    <dbReference type="NCBI Taxonomy" id="2493639"/>
    <lineage>
        <taxon>Bacteria</taxon>
        <taxon>Pseudomonadati</taxon>
        <taxon>Bdellovibrionota</taxon>
        <taxon>Oligoflexia</taxon>
        <taxon>Silvanigrellales</taxon>
        <taxon>Silvanigrellaceae</taxon>
        <taxon>Fluviispira</taxon>
    </lineage>
</organism>
<dbReference type="AlphaFoldDB" id="A0A4P2VJV7"/>
<accession>A0A4P2VJV7</accession>
<evidence type="ECO:0000313" key="4">
    <source>
        <dbReference type="Proteomes" id="UP000291236"/>
    </source>
</evidence>
<evidence type="ECO:0000259" key="2">
    <source>
        <dbReference type="Pfam" id="PF23544"/>
    </source>
</evidence>
<name>A0A4P2VJV7_FLUSA</name>
<dbReference type="Proteomes" id="UP000291236">
    <property type="component" value="Chromosome"/>
</dbReference>
<evidence type="ECO:0000259" key="1">
    <source>
        <dbReference type="Pfam" id="PF07287"/>
    </source>
</evidence>
<reference evidence="3 4" key="1">
    <citation type="submission" date="2018-12" db="EMBL/GenBank/DDBJ databases">
        <title>Rubrispira sanarue gen. nov., sp., nov., a member of the order Silvanigrellales, isolated from a brackish lake in Hamamatsu Japan.</title>
        <authorList>
            <person name="Maejima Y."/>
            <person name="Iino T."/>
            <person name="Muraguchi Y."/>
            <person name="Fukuda K."/>
            <person name="Nojiri H."/>
            <person name="Ohkuma M."/>
            <person name="Moriuchi R."/>
            <person name="Dohra H."/>
            <person name="Kimbara K."/>
            <person name="Shintani M."/>
        </authorList>
    </citation>
    <scope>NUCLEOTIDE SEQUENCE [LARGE SCALE GENOMIC DNA]</scope>
    <source>
        <strain evidence="3 4">RF1110005</strain>
    </source>
</reference>